<dbReference type="InterPro" id="IPR012334">
    <property type="entry name" value="Pectin_lyas_fold"/>
</dbReference>
<dbReference type="InterPro" id="IPR006626">
    <property type="entry name" value="PbH1"/>
</dbReference>
<dbReference type="InterPro" id="IPR011459">
    <property type="entry name" value="DUF1565"/>
</dbReference>
<dbReference type="SUPFAM" id="SSF51126">
    <property type="entry name" value="Pectin lyase-like"/>
    <property type="match status" value="1"/>
</dbReference>
<dbReference type="Pfam" id="PF07602">
    <property type="entry name" value="DUF1565"/>
    <property type="match status" value="1"/>
</dbReference>
<proteinExistence type="predicted"/>
<feature type="domain" description="Glycoside hydrolase 120 insertion" evidence="6">
    <location>
        <begin position="97"/>
        <end position="206"/>
    </location>
</feature>
<evidence type="ECO:0000313" key="7">
    <source>
        <dbReference type="EMBL" id="MCY1721387.1"/>
    </source>
</evidence>
<dbReference type="PANTHER" id="PTHR40088">
    <property type="entry name" value="PECTATE LYASE (EUROFUNG)"/>
    <property type="match status" value="1"/>
</dbReference>
<evidence type="ECO:0000259" key="6">
    <source>
        <dbReference type="Pfam" id="PF21258"/>
    </source>
</evidence>
<evidence type="ECO:0000259" key="4">
    <source>
        <dbReference type="Pfam" id="PF07602"/>
    </source>
</evidence>
<dbReference type="AlphaFoldDB" id="A0A9X3F7Q9"/>
<reference evidence="7" key="1">
    <citation type="submission" date="2022-11" db="EMBL/GenBank/DDBJ databases">
        <title>Marilongibacter aestuarii gen. nov., sp. nov., isolated from tidal flat sediment.</title>
        <authorList>
            <person name="Jiayan W."/>
        </authorList>
    </citation>
    <scope>NUCLEOTIDE SEQUENCE</scope>
    <source>
        <strain evidence="7">Z1-6</strain>
    </source>
</reference>
<dbReference type="InterPro" id="IPR052052">
    <property type="entry name" value="Polysaccharide_Lyase_9"/>
</dbReference>
<protein>
    <submittedName>
        <fullName evidence="7">Right-handed parallel beta-helix repeat-containing protein</fullName>
    </submittedName>
</protein>
<dbReference type="InterPro" id="IPR011050">
    <property type="entry name" value="Pectin_lyase_fold/virulence"/>
</dbReference>
<feature type="domain" description="Right handed beta helix" evidence="5">
    <location>
        <begin position="254"/>
        <end position="421"/>
    </location>
</feature>
<comment type="caution">
    <text evidence="7">The sequence shown here is derived from an EMBL/GenBank/DDBJ whole genome shotgun (WGS) entry which is preliminary data.</text>
</comment>
<organism evidence="7 8">
    <name type="scientific">Draconibacterium aestuarii</name>
    <dbReference type="NCBI Taxonomy" id="2998507"/>
    <lineage>
        <taxon>Bacteria</taxon>
        <taxon>Pseudomonadati</taxon>
        <taxon>Bacteroidota</taxon>
        <taxon>Bacteroidia</taxon>
        <taxon>Marinilabiliales</taxon>
        <taxon>Prolixibacteraceae</taxon>
        <taxon>Draconibacterium</taxon>
    </lineage>
</organism>
<dbReference type="GO" id="GO:0016837">
    <property type="term" value="F:carbon-oxygen lyase activity, acting on polysaccharides"/>
    <property type="evidence" value="ECO:0007669"/>
    <property type="project" value="TreeGrafter"/>
</dbReference>
<accession>A0A9X3F7Q9</accession>
<comment type="subcellular location">
    <subcellularLocation>
        <location evidence="1">Secreted</location>
    </subcellularLocation>
</comment>
<dbReference type="InterPro" id="IPR039448">
    <property type="entry name" value="Beta_helix"/>
</dbReference>
<evidence type="ECO:0000259" key="5">
    <source>
        <dbReference type="Pfam" id="PF13229"/>
    </source>
</evidence>
<name>A0A9X3F7Q9_9BACT</name>
<evidence type="ECO:0000256" key="3">
    <source>
        <dbReference type="ARBA" id="ARBA00022729"/>
    </source>
</evidence>
<feature type="domain" description="DUF1565" evidence="4">
    <location>
        <begin position="26"/>
        <end position="65"/>
    </location>
</feature>
<dbReference type="Pfam" id="PF13229">
    <property type="entry name" value="Beta_helix"/>
    <property type="match status" value="1"/>
</dbReference>
<dbReference type="Proteomes" id="UP001145087">
    <property type="component" value="Unassembled WGS sequence"/>
</dbReference>
<dbReference type="EMBL" id="JAPOHD010000027">
    <property type="protein sequence ID" value="MCY1721387.1"/>
    <property type="molecule type" value="Genomic_DNA"/>
</dbReference>
<evidence type="ECO:0000313" key="8">
    <source>
        <dbReference type="Proteomes" id="UP001145087"/>
    </source>
</evidence>
<dbReference type="Pfam" id="PF21258">
    <property type="entry name" value="Glyco_hydro_120_ins"/>
    <property type="match status" value="1"/>
</dbReference>
<evidence type="ECO:0000256" key="2">
    <source>
        <dbReference type="ARBA" id="ARBA00022525"/>
    </source>
</evidence>
<keyword evidence="3" id="KW-0732">Signal</keyword>
<keyword evidence="2" id="KW-0964">Secreted</keyword>
<dbReference type="GO" id="GO:0005576">
    <property type="term" value="C:extracellular region"/>
    <property type="evidence" value="ECO:0007669"/>
    <property type="project" value="UniProtKB-SubCell"/>
</dbReference>
<keyword evidence="8" id="KW-1185">Reference proteome</keyword>
<sequence>MKLQLSFLFLILFIITSAKEYHVAKTGADTNTGTTNAPFLTIQKAAKTAQPGDIITVHEGVYRERINPPRGGLSDSERIIYRAAEGEKVEIKGSEQIKNWENIKGSVWKATISNTMFGDYNPYKDLVAGDWFNDKGRPHHTGEVYLNGKSLWEMEILQKVLHPKAVKDNFDPEGSTYTWYCESDEKNTYIYANFQGANPNDELVEINVRKTCFYPDKNNINYVTVSGFIMSDAATQWAPPTAEQIGLIGTNWSKGWIIENNIVRNSKCSGITLGKHGDEFDNTSENSAEGYVETIKRALARGWSKENIGSHVVRNNIISDCEQTGVCGSMGGVFSRIENNDIYNIWTKRMWTGAEMGGIKIHASIDMLIKNNRIKNCGRGLWLDWMAQGPRVSGNLFYNNTTDDIFVEVNHGPFLIENNILLSELSIRDWSEGGAYVHNLIAGNIQLIPQKRYTPFQLPHATEMGGLAQTQCGDNRYFNNIFVGGAKETDNTKSGLGIYENAQLPMFVNGNVYLNDARAFKNETTQLKLKYNPEVQIEEKKDGVYLIMNFAKEILTMKNKMIDTEILGMVAIPKLPFENPDGTPFSIEEDYFGNKKSKRNPIPGPFENPDSELNTITIWKK</sequence>
<dbReference type="RefSeq" id="WP_343333717.1">
    <property type="nucleotide sequence ID" value="NZ_JAPOHD010000027.1"/>
</dbReference>
<dbReference type="SMART" id="SM00710">
    <property type="entry name" value="PbH1"/>
    <property type="match status" value="6"/>
</dbReference>
<dbReference type="Gene3D" id="2.160.20.10">
    <property type="entry name" value="Single-stranded right-handed beta-helix, Pectin lyase-like"/>
    <property type="match status" value="2"/>
</dbReference>
<dbReference type="PANTHER" id="PTHR40088:SF2">
    <property type="entry name" value="SECRETED SUGAR HYDROLASE"/>
    <property type="match status" value="1"/>
</dbReference>
<gene>
    <name evidence="7" type="ORF">OU798_13610</name>
</gene>
<dbReference type="InterPro" id="IPR049169">
    <property type="entry name" value="Glyco_hydro_120_ins"/>
</dbReference>
<evidence type="ECO:0000256" key="1">
    <source>
        <dbReference type="ARBA" id="ARBA00004613"/>
    </source>
</evidence>